<evidence type="ECO:0000313" key="2">
    <source>
        <dbReference type="EMBL" id="CAI5736511.1"/>
    </source>
</evidence>
<name>A0AAV0UI72_HYABA</name>
<protein>
    <submittedName>
        <fullName evidence="2">Uncharacterized protein</fullName>
    </submittedName>
</protein>
<dbReference type="Proteomes" id="UP001162031">
    <property type="component" value="Unassembled WGS sequence"/>
</dbReference>
<gene>
    <name evidence="2" type="ORF">HBR001_LOCUS6849</name>
</gene>
<evidence type="ECO:0000313" key="3">
    <source>
        <dbReference type="Proteomes" id="UP001162031"/>
    </source>
</evidence>
<proteinExistence type="predicted"/>
<keyword evidence="3" id="KW-1185">Reference proteome</keyword>
<reference evidence="2" key="1">
    <citation type="submission" date="2022-12" db="EMBL/GenBank/DDBJ databases">
        <authorList>
            <person name="Webb A."/>
        </authorList>
    </citation>
    <scope>NUCLEOTIDE SEQUENCE</scope>
    <source>
        <strain evidence="2">Hp1</strain>
    </source>
</reference>
<dbReference type="AlphaFoldDB" id="A0AAV0UI72"/>
<sequence length="165" mass="18228">MVSSPLFLSSLDALAPPFYPSTSWAPASTDNATDNNDNTDDDYNWGRPQSPGKSDAVSVLEVPDEELFDPSFYPLSETEMQELAQVDEVNAILAELGLLESHQELQCQRSDKTPSGRCADADVDAEMYRWMAATADGERYAVPEQTACHVERTGQSTRHQPRSVK</sequence>
<organism evidence="2 3">
    <name type="scientific">Hyaloperonospora brassicae</name>
    <name type="common">Brassica downy mildew</name>
    <name type="synonym">Peronospora brassicae</name>
    <dbReference type="NCBI Taxonomy" id="162125"/>
    <lineage>
        <taxon>Eukaryota</taxon>
        <taxon>Sar</taxon>
        <taxon>Stramenopiles</taxon>
        <taxon>Oomycota</taxon>
        <taxon>Peronosporomycetes</taxon>
        <taxon>Peronosporales</taxon>
        <taxon>Peronosporaceae</taxon>
        <taxon>Hyaloperonospora</taxon>
    </lineage>
</organism>
<evidence type="ECO:0000256" key="1">
    <source>
        <dbReference type="SAM" id="MobiDB-lite"/>
    </source>
</evidence>
<accession>A0AAV0UI72</accession>
<dbReference type="EMBL" id="CANTFL010001315">
    <property type="protein sequence ID" value="CAI5736511.1"/>
    <property type="molecule type" value="Genomic_DNA"/>
</dbReference>
<comment type="caution">
    <text evidence="2">The sequence shown here is derived from an EMBL/GenBank/DDBJ whole genome shotgun (WGS) entry which is preliminary data.</text>
</comment>
<feature type="region of interest" description="Disordered" evidence="1">
    <location>
        <begin position="19"/>
        <end position="57"/>
    </location>
</feature>